<dbReference type="SUPFAM" id="SSF52266">
    <property type="entry name" value="SGNH hydrolase"/>
    <property type="match status" value="1"/>
</dbReference>
<protein>
    <recommendedName>
        <fullName evidence="2">SGNH hydrolase-type esterase domain-containing protein</fullName>
    </recommendedName>
</protein>
<dbReference type="InterPro" id="IPR036514">
    <property type="entry name" value="SGNH_hydro_sf"/>
</dbReference>
<dbReference type="EMBL" id="VSSQ01030371">
    <property type="protein sequence ID" value="MPM80882.1"/>
    <property type="molecule type" value="Genomic_DNA"/>
</dbReference>
<dbReference type="AlphaFoldDB" id="A0A645CW10"/>
<gene>
    <name evidence="1" type="ORF">SDC9_127933</name>
</gene>
<comment type="caution">
    <text evidence="1">The sequence shown here is derived from an EMBL/GenBank/DDBJ whole genome shotgun (WGS) entry which is preliminary data.</text>
</comment>
<evidence type="ECO:0008006" key="2">
    <source>
        <dbReference type="Google" id="ProtNLM"/>
    </source>
</evidence>
<accession>A0A645CW10</accession>
<evidence type="ECO:0000313" key="1">
    <source>
        <dbReference type="EMBL" id="MPM80882.1"/>
    </source>
</evidence>
<sequence length="177" mass="19383">MFYPGHILAPESYRKNLTALTAQITAAGAGLALFTLPPFYRPFLIENFPETLDHPLSTGRRLQAANHIVREVAREFRAPLIPLDRLIAPADDTAQSLVMNEANSGRRDGIHLTADGLKIMAEAAFAVHRERFREARTIVCFGDSITYGVYMPGKGTAEVTASTYPGMLHRLLAASCA</sequence>
<organism evidence="1">
    <name type="scientific">bioreactor metagenome</name>
    <dbReference type="NCBI Taxonomy" id="1076179"/>
    <lineage>
        <taxon>unclassified sequences</taxon>
        <taxon>metagenomes</taxon>
        <taxon>ecological metagenomes</taxon>
    </lineage>
</organism>
<proteinExistence type="predicted"/>
<name>A0A645CW10_9ZZZZ</name>
<dbReference type="Gene3D" id="3.40.50.1110">
    <property type="entry name" value="SGNH hydrolase"/>
    <property type="match status" value="2"/>
</dbReference>
<reference evidence="1" key="1">
    <citation type="submission" date="2019-08" db="EMBL/GenBank/DDBJ databases">
        <authorList>
            <person name="Kucharzyk K."/>
            <person name="Murdoch R.W."/>
            <person name="Higgins S."/>
            <person name="Loffler F."/>
        </authorList>
    </citation>
    <scope>NUCLEOTIDE SEQUENCE</scope>
</reference>